<evidence type="ECO:0000256" key="2">
    <source>
        <dbReference type="SAM" id="MobiDB-lite"/>
    </source>
</evidence>
<organism evidence="3 4">
    <name type="scientific">Trichomonas vaginalis (strain ATCC PRA-98 / G3)</name>
    <dbReference type="NCBI Taxonomy" id="412133"/>
    <lineage>
        <taxon>Eukaryota</taxon>
        <taxon>Metamonada</taxon>
        <taxon>Parabasalia</taxon>
        <taxon>Trichomonadida</taxon>
        <taxon>Trichomonadidae</taxon>
        <taxon>Trichomonas</taxon>
    </lineage>
</organism>
<dbReference type="VEuPathDB" id="TrichDB:TVAGG3_0266310"/>
<feature type="region of interest" description="Disordered" evidence="2">
    <location>
        <begin position="243"/>
        <end position="266"/>
    </location>
</feature>
<sequence>MSSFGPFSTEAHRLEQDNLQMRREIDELRSELNRKTKKLERVIEELRITKDQMSRSQLSKHDIHEETYPRKYSRRDDRNYNQCCCCKCCCHCDPMNDLSRTEESLQRLVSKYDSLKEDYKDLERENARWSEFCYFLYGIASTNLQYFPEYPENHPDTQRKVVMSLIRKICKVGGKEISEHAEFESLKNKYSKVTKGISTVHHECDNLDAILHDYPSYYNRRTGEITRIENDVFDEDASSARKRKYSNNEHKEKISTKTKEVSPASISRSIKKVQEKIENVSNQANTKPTSLKSDIQKLHEVTKQIKEDYKSMSFNEKDIHSD</sequence>
<reference evidence="3" key="2">
    <citation type="journal article" date="2007" name="Science">
        <title>Draft genome sequence of the sexually transmitted pathogen Trichomonas vaginalis.</title>
        <authorList>
            <person name="Carlton J.M."/>
            <person name="Hirt R.P."/>
            <person name="Silva J.C."/>
            <person name="Delcher A.L."/>
            <person name="Schatz M."/>
            <person name="Zhao Q."/>
            <person name="Wortman J.R."/>
            <person name="Bidwell S.L."/>
            <person name="Alsmark U.C.M."/>
            <person name="Besteiro S."/>
            <person name="Sicheritz-Ponten T."/>
            <person name="Noel C.J."/>
            <person name="Dacks J.B."/>
            <person name="Foster P.G."/>
            <person name="Simillion C."/>
            <person name="Van de Peer Y."/>
            <person name="Miranda-Saavedra D."/>
            <person name="Barton G.J."/>
            <person name="Westrop G.D."/>
            <person name="Mueller S."/>
            <person name="Dessi D."/>
            <person name="Fiori P.L."/>
            <person name="Ren Q."/>
            <person name="Paulsen I."/>
            <person name="Zhang H."/>
            <person name="Bastida-Corcuera F.D."/>
            <person name="Simoes-Barbosa A."/>
            <person name="Brown M.T."/>
            <person name="Hayes R.D."/>
            <person name="Mukherjee M."/>
            <person name="Okumura C.Y."/>
            <person name="Schneider R."/>
            <person name="Smith A.J."/>
            <person name="Vanacova S."/>
            <person name="Villalvazo M."/>
            <person name="Haas B.J."/>
            <person name="Pertea M."/>
            <person name="Feldblyum T.V."/>
            <person name="Utterback T.R."/>
            <person name="Shu C.L."/>
            <person name="Osoegawa K."/>
            <person name="de Jong P.J."/>
            <person name="Hrdy I."/>
            <person name="Horvathova L."/>
            <person name="Zubacova Z."/>
            <person name="Dolezal P."/>
            <person name="Malik S.B."/>
            <person name="Logsdon J.M. Jr."/>
            <person name="Henze K."/>
            <person name="Gupta A."/>
            <person name="Wang C.C."/>
            <person name="Dunne R.L."/>
            <person name="Upcroft J.A."/>
            <person name="Upcroft P."/>
            <person name="White O."/>
            <person name="Salzberg S.L."/>
            <person name="Tang P."/>
            <person name="Chiu C.-H."/>
            <person name="Lee Y.-S."/>
            <person name="Embley T.M."/>
            <person name="Coombs G.H."/>
            <person name="Mottram J.C."/>
            <person name="Tachezy J."/>
            <person name="Fraser-Liggett C.M."/>
            <person name="Johnson P.J."/>
        </authorList>
    </citation>
    <scope>NUCLEOTIDE SEQUENCE [LARGE SCALE GENOMIC DNA]</scope>
    <source>
        <strain evidence="3">G3</strain>
    </source>
</reference>
<dbReference type="InParanoid" id="A2DA53"/>
<dbReference type="Proteomes" id="UP000001542">
    <property type="component" value="Unassembled WGS sequence"/>
</dbReference>
<accession>A2DA53</accession>
<evidence type="ECO:0000313" key="3">
    <source>
        <dbReference type="EMBL" id="EAY22701.1"/>
    </source>
</evidence>
<feature type="coiled-coil region" evidence="1">
    <location>
        <begin position="11"/>
        <end position="56"/>
    </location>
</feature>
<dbReference type="KEGG" id="tva:5468260"/>
<name>A2DA53_TRIV3</name>
<dbReference type="RefSeq" id="XP_001583687.1">
    <property type="nucleotide sequence ID" value="XM_001583637.1"/>
</dbReference>
<dbReference type="AlphaFoldDB" id="A2DA53"/>
<evidence type="ECO:0000313" key="4">
    <source>
        <dbReference type="Proteomes" id="UP000001542"/>
    </source>
</evidence>
<feature type="compositionally biased region" description="Basic and acidic residues" evidence="2">
    <location>
        <begin position="246"/>
        <end position="260"/>
    </location>
</feature>
<proteinExistence type="predicted"/>
<reference evidence="3" key="1">
    <citation type="submission" date="2006-10" db="EMBL/GenBank/DDBJ databases">
        <authorList>
            <person name="Amadeo P."/>
            <person name="Zhao Q."/>
            <person name="Wortman J."/>
            <person name="Fraser-Liggett C."/>
            <person name="Carlton J."/>
        </authorList>
    </citation>
    <scope>NUCLEOTIDE SEQUENCE</scope>
    <source>
        <strain evidence="3">G3</strain>
    </source>
</reference>
<protein>
    <submittedName>
        <fullName evidence="3">Uncharacterized protein</fullName>
    </submittedName>
</protein>
<evidence type="ECO:0000256" key="1">
    <source>
        <dbReference type="SAM" id="Coils"/>
    </source>
</evidence>
<gene>
    <name evidence="3" type="ORF">TVAG_476300</name>
</gene>
<dbReference type="SMR" id="A2DA53"/>
<dbReference type="VEuPathDB" id="TrichDB:TVAG_476300"/>
<dbReference type="EMBL" id="DS113182">
    <property type="protein sequence ID" value="EAY22701.1"/>
    <property type="molecule type" value="Genomic_DNA"/>
</dbReference>
<feature type="coiled-coil region" evidence="1">
    <location>
        <begin position="98"/>
        <end position="132"/>
    </location>
</feature>
<keyword evidence="1" id="KW-0175">Coiled coil</keyword>
<keyword evidence="4" id="KW-1185">Reference proteome</keyword>